<dbReference type="EMBL" id="FN654502">
    <property type="protein sequence ID" value="CBY34363.1"/>
    <property type="molecule type" value="Genomic_DNA"/>
</dbReference>
<evidence type="ECO:0000259" key="7">
    <source>
        <dbReference type="Pfam" id="PF04376"/>
    </source>
</evidence>
<evidence type="ECO:0000259" key="8">
    <source>
        <dbReference type="Pfam" id="PF04377"/>
    </source>
</evidence>
<dbReference type="InterPro" id="IPR017137">
    <property type="entry name" value="Arg-tRNA-P_Trfase_1_euk"/>
</dbReference>
<dbReference type="InterPro" id="IPR030700">
    <property type="entry name" value="N-end_Aminoacyl_Trfase"/>
</dbReference>
<dbReference type="AlphaFoldDB" id="E4WUT6"/>
<gene>
    <name evidence="9" type="ORF">GSOID_T00009389001</name>
    <name evidence="10" type="ORF">GSOID_T00024384001</name>
</gene>
<name>E4WUT6_OIKDI</name>
<dbReference type="GO" id="GO:0004057">
    <property type="term" value="F:arginyl-tRNA--protein transferase activity"/>
    <property type="evidence" value="ECO:0007669"/>
    <property type="project" value="UniProtKB-EC"/>
</dbReference>
<keyword evidence="11" id="KW-1185">Reference proteome</keyword>
<accession>E4WUT6</accession>
<comment type="catalytic activity">
    <reaction evidence="5">
        <text>an N-terminal L-alpha-aminoacyl-[protein] + L-arginyl-tRNA(Arg) = an N-terminal L-arginyl-L-aminoacyl-[protein] + tRNA(Arg) + H(+)</text>
        <dbReference type="Rhea" id="RHEA:10208"/>
        <dbReference type="Rhea" id="RHEA-COMP:9658"/>
        <dbReference type="Rhea" id="RHEA-COMP:9673"/>
        <dbReference type="Rhea" id="RHEA-COMP:10636"/>
        <dbReference type="Rhea" id="RHEA-COMP:10638"/>
        <dbReference type="ChEBI" id="CHEBI:15378"/>
        <dbReference type="ChEBI" id="CHEBI:78442"/>
        <dbReference type="ChEBI" id="CHEBI:78513"/>
        <dbReference type="ChEBI" id="CHEBI:78597"/>
        <dbReference type="ChEBI" id="CHEBI:83562"/>
        <dbReference type="EC" id="2.3.2.8"/>
    </reaction>
</comment>
<dbReference type="InterPro" id="IPR016181">
    <property type="entry name" value="Acyl_CoA_acyltransferase"/>
</dbReference>
<dbReference type="OrthoDB" id="74183at2759"/>
<evidence type="ECO:0000256" key="5">
    <source>
        <dbReference type="PIRNR" id="PIRNR037207"/>
    </source>
</evidence>
<dbReference type="EC" id="2.3.2.8" evidence="5"/>
<dbReference type="Pfam" id="PF04377">
    <property type="entry name" value="ATE_C"/>
    <property type="match status" value="1"/>
</dbReference>
<feature type="domain" description="N-end rule aminoacyl transferase C-terminal" evidence="8">
    <location>
        <begin position="214"/>
        <end position="349"/>
    </location>
</feature>
<evidence type="ECO:0000256" key="3">
    <source>
        <dbReference type="ARBA" id="ARBA00022786"/>
    </source>
</evidence>
<dbReference type="PANTHER" id="PTHR21367">
    <property type="entry name" value="ARGININE-TRNA-PROTEIN TRANSFERASE 1"/>
    <property type="match status" value="1"/>
</dbReference>
<reference evidence="9" key="1">
    <citation type="journal article" date="2010" name="Science">
        <title>Plasticity of animal genome architecture unmasked by rapid evolution of a pelagic tunicate.</title>
        <authorList>
            <person name="Denoeud F."/>
            <person name="Henriet S."/>
            <person name="Mungpakdee S."/>
            <person name="Aury J.M."/>
            <person name="Da Silva C."/>
            <person name="Brinkmann H."/>
            <person name="Mikhaleva J."/>
            <person name="Olsen L.C."/>
            <person name="Jubin C."/>
            <person name="Canestro C."/>
            <person name="Bouquet J.M."/>
            <person name="Danks G."/>
            <person name="Poulain J."/>
            <person name="Campsteijn C."/>
            <person name="Adamski M."/>
            <person name="Cross I."/>
            <person name="Yadetie F."/>
            <person name="Muffato M."/>
            <person name="Louis A."/>
            <person name="Butcher S."/>
            <person name="Tsagkogeorga G."/>
            <person name="Konrad A."/>
            <person name="Singh S."/>
            <person name="Jensen M.F."/>
            <person name="Cong E.H."/>
            <person name="Eikeseth-Otteraa H."/>
            <person name="Noel B."/>
            <person name="Anthouard V."/>
            <person name="Porcel B.M."/>
            <person name="Kachouri-Lafond R."/>
            <person name="Nishino A."/>
            <person name="Ugolini M."/>
            <person name="Chourrout P."/>
            <person name="Nishida H."/>
            <person name="Aasland R."/>
            <person name="Huzurbazar S."/>
            <person name="Westhof E."/>
            <person name="Delsuc F."/>
            <person name="Lehrach H."/>
            <person name="Reinhardt R."/>
            <person name="Weissenbach J."/>
            <person name="Roy S.W."/>
            <person name="Artiguenave F."/>
            <person name="Postlethwait J.H."/>
            <person name="Manak J.R."/>
            <person name="Thompson E.M."/>
            <person name="Jaillon O."/>
            <person name="Du Pasquier L."/>
            <person name="Boudinot P."/>
            <person name="Liberles D.A."/>
            <person name="Volff J.N."/>
            <person name="Philippe H."/>
            <person name="Lenhard B."/>
            <person name="Roest Crollius H."/>
            <person name="Wincker P."/>
            <person name="Chourrout D."/>
        </authorList>
    </citation>
    <scope>NUCLEOTIDE SEQUENCE [LARGE SCALE GENOMIC DNA]</scope>
</reference>
<keyword evidence="2 5" id="KW-0808">Transferase</keyword>
<dbReference type="PANTHER" id="PTHR21367:SF1">
    <property type="entry name" value="ARGINYL-TRNA--PROTEIN TRANSFERASE 1"/>
    <property type="match status" value="1"/>
</dbReference>
<keyword evidence="4 5" id="KW-0012">Acyltransferase</keyword>
<evidence type="ECO:0000256" key="1">
    <source>
        <dbReference type="ARBA" id="ARBA00009991"/>
    </source>
</evidence>
<dbReference type="Pfam" id="PF04376">
    <property type="entry name" value="ATE_N"/>
    <property type="match status" value="1"/>
</dbReference>
<protein>
    <recommendedName>
        <fullName evidence="5">Arginyl-tRNA--protein transferase 1</fullName>
        <shortName evidence="5">Arginyltransferase 1</shortName>
        <shortName evidence="5">R-transferase 1</shortName>
        <ecNumber evidence="5">2.3.2.8</ecNumber>
    </recommendedName>
    <alternativeName>
        <fullName evidence="5">Arginine-tRNA--protein transferase 1</fullName>
    </alternativeName>
</protein>
<dbReference type="Proteomes" id="UP000011014">
    <property type="component" value="Unassembled WGS sequence"/>
</dbReference>
<dbReference type="EMBL" id="FN653017">
    <property type="protein sequence ID" value="CBY21617.1"/>
    <property type="molecule type" value="Genomic_DNA"/>
</dbReference>
<dbReference type="Proteomes" id="UP000001307">
    <property type="component" value="Unassembled WGS sequence"/>
</dbReference>
<keyword evidence="3 5" id="KW-0833">Ubl conjugation pathway</keyword>
<evidence type="ECO:0000313" key="10">
    <source>
        <dbReference type="EMBL" id="CBY34363.1"/>
    </source>
</evidence>
<feature type="region of interest" description="Disordered" evidence="6">
    <location>
        <begin position="117"/>
        <end position="147"/>
    </location>
</feature>
<sequence>MSKYLSIVEWVIDNDPHCCGYCKGKGSLSDGVWGHVLSPYDYQDLIDRGWRRSGKYIYKPQMDKTCCPQFTIRCDVENHHFSKSHKATLYYMRKRLNHGQDNMTDSKVKSEIITRMADDPNNSKNIDLEQRKREDLEGSEKARHKRQLRRISKGLPVHKGVLRDPPKLIEQRLEEGLKLTRKNETTFTLTGAKNAMEIELVCIGSERDLETQDESHEVYKKYQVSIHNDDPDDVAKKQWKRFLLDNPFREKGKSGHSSGLKLGLYHCQYRLNDKLIAVGVLDFLSESISSVYFYYDTEYESLNLGTYSALVEIYISRFYRFEWYYMGYYIHSCKKMRYKRNFRPSYLACPKSFEWLPITKSICDLLDKDSHSRLSDENIKDRRSFDLPLNLILNGVGPKVLYMRQVLSWQEYLLLVEKEALEEDDLKIVQRYCSLMGRDLSTAICLYRS</sequence>
<dbReference type="PIRSF" id="PIRSF037207">
    <property type="entry name" value="ATE1_euk"/>
    <property type="match status" value="1"/>
</dbReference>
<evidence type="ECO:0000256" key="4">
    <source>
        <dbReference type="ARBA" id="ARBA00023315"/>
    </source>
</evidence>
<evidence type="ECO:0000256" key="6">
    <source>
        <dbReference type="SAM" id="MobiDB-lite"/>
    </source>
</evidence>
<feature type="compositionally biased region" description="Basic and acidic residues" evidence="6">
    <location>
        <begin position="126"/>
        <end position="141"/>
    </location>
</feature>
<dbReference type="InterPro" id="IPR007472">
    <property type="entry name" value="N-end_Aminoacyl_Trfase_C"/>
</dbReference>
<dbReference type="InParanoid" id="E4WUT6"/>
<organism evidence="9">
    <name type="scientific">Oikopleura dioica</name>
    <name type="common">Tunicate</name>
    <dbReference type="NCBI Taxonomy" id="34765"/>
    <lineage>
        <taxon>Eukaryota</taxon>
        <taxon>Metazoa</taxon>
        <taxon>Chordata</taxon>
        <taxon>Tunicata</taxon>
        <taxon>Appendicularia</taxon>
        <taxon>Copelata</taxon>
        <taxon>Oikopleuridae</taxon>
        <taxon>Oikopleura</taxon>
    </lineage>
</organism>
<dbReference type="GO" id="GO:0005737">
    <property type="term" value="C:cytoplasm"/>
    <property type="evidence" value="ECO:0007669"/>
    <property type="project" value="TreeGrafter"/>
</dbReference>
<proteinExistence type="inferred from homology"/>
<dbReference type="InterPro" id="IPR007471">
    <property type="entry name" value="N-end_Aminoacyl_Trfase_N"/>
</dbReference>
<evidence type="ECO:0000313" key="9">
    <source>
        <dbReference type="EMBL" id="CBY21617.1"/>
    </source>
</evidence>
<dbReference type="FunCoup" id="E4WUT6">
    <property type="interactions" value="642"/>
</dbReference>
<evidence type="ECO:0000313" key="11">
    <source>
        <dbReference type="Proteomes" id="UP000001307"/>
    </source>
</evidence>
<comment type="function">
    <text evidence="5">Involved in the post-translational conjugation of arginine to the N-terminal aspartate or glutamate of a protein. This arginylation is required for degradation of the protein via the ubiquitin pathway.</text>
</comment>
<comment type="similarity">
    <text evidence="1 5">Belongs to the R-transferase family.</text>
</comment>
<dbReference type="SUPFAM" id="SSF55729">
    <property type="entry name" value="Acyl-CoA N-acyltransferases (Nat)"/>
    <property type="match status" value="1"/>
</dbReference>
<feature type="domain" description="N-end aminoacyl transferase N-terminal" evidence="7">
    <location>
        <begin position="18"/>
        <end position="86"/>
    </location>
</feature>
<evidence type="ECO:0000256" key="2">
    <source>
        <dbReference type="ARBA" id="ARBA00022679"/>
    </source>
</evidence>